<evidence type="ECO:0000313" key="1">
    <source>
        <dbReference type="EMBL" id="OHT16862.1"/>
    </source>
</evidence>
<organism evidence="1 2">
    <name type="scientific">Tritrichomonas foetus</name>
    <dbReference type="NCBI Taxonomy" id="1144522"/>
    <lineage>
        <taxon>Eukaryota</taxon>
        <taxon>Metamonada</taxon>
        <taxon>Parabasalia</taxon>
        <taxon>Tritrichomonadida</taxon>
        <taxon>Tritrichomonadidae</taxon>
        <taxon>Tritrichomonas</taxon>
    </lineage>
</organism>
<name>A0A1J4L4J5_9EUKA</name>
<dbReference type="AlphaFoldDB" id="A0A1J4L4J5"/>
<dbReference type="PANTHER" id="PTHR15237:SF0">
    <property type="entry name" value="CELL CYCLE CHECKPOINT CONTROL PROTEIN"/>
    <property type="match status" value="1"/>
</dbReference>
<dbReference type="EMBL" id="MLAK01000064">
    <property type="protein sequence ID" value="OHT16862.1"/>
    <property type="molecule type" value="Genomic_DNA"/>
</dbReference>
<dbReference type="GO" id="GO:0000076">
    <property type="term" value="P:DNA replication checkpoint signaling"/>
    <property type="evidence" value="ECO:0007669"/>
    <property type="project" value="TreeGrafter"/>
</dbReference>
<dbReference type="Gene3D" id="3.70.10.10">
    <property type="match status" value="1"/>
</dbReference>
<dbReference type="GO" id="GO:0071479">
    <property type="term" value="P:cellular response to ionizing radiation"/>
    <property type="evidence" value="ECO:0007669"/>
    <property type="project" value="TreeGrafter"/>
</dbReference>
<dbReference type="RefSeq" id="XP_068369998.1">
    <property type="nucleotide sequence ID" value="XM_068513812.1"/>
</dbReference>
<keyword evidence="2" id="KW-1185">Reference proteome</keyword>
<dbReference type="VEuPathDB" id="TrichDB:TRFO_41507"/>
<evidence type="ECO:0008006" key="3">
    <source>
        <dbReference type="Google" id="ProtNLM"/>
    </source>
</evidence>
<dbReference type="OrthoDB" id="60092at2759"/>
<dbReference type="GO" id="GO:0030896">
    <property type="term" value="C:checkpoint clamp complex"/>
    <property type="evidence" value="ECO:0007669"/>
    <property type="project" value="InterPro"/>
</dbReference>
<reference evidence="1" key="1">
    <citation type="submission" date="2016-10" db="EMBL/GenBank/DDBJ databases">
        <authorList>
            <person name="Benchimol M."/>
            <person name="Almeida L.G."/>
            <person name="Vasconcelos A.T."/>
            <person name="Perreira-Neves A."/>
            <person name="Rosa I.A."/>
            <person name="Tasca T."/>
            <person name="Bogo M.R."/>
            <person name="de Souza W."/>
        </authorList>
    </citation>
    <scope>NUCLEOTIDE SEQUENCE [LARGE SCALE GENOMIC DNA]</scope>
    <source>
        <strain evidence="1">K</strain>
    </source>
</reference>
<dbReference type="GO" id="GO:0031573">
    <property type="term" value="P:mitotic intra-S DNA damage checkpoint signaling"/>
    <property type="evidence" value="ECO:0007669"/>
    <property type="project" value="TreeGrafter"/>
</dbReference>
<proteinExistence type="predicted"/>
<dbReference type="Proteomes" id="UP000179807">
    <property type="component" value="Unassembled WGS sequence"/>
</dbReference>
<comment type="caution">
    <text evidence="1">The sequence shown here is derived from an EMBL/GenBank/DDBJ whole genome shotgun (WGS) entry which is preliminary data.</text>
</comment>
<dbReference type="Pfam" id="PF04139">
    <property type="entry name" value="Rad9"/>
    <property type="match status" value="1"/>
</dbReference>
<dbReference type="GeneID" id="94848516"/>
<gene>
    <name evidence="1" type="ORF">TRFO_41507</name>
</gene>
<dbReference type="PANTHER" id="PTHR15237">
    <property type="entry name" value="DNA REPAIR PROTEIN RAD9"/>
    <property type="match status" value="1"/>
</dbReference>
<dbReference type="InterPro" id="IPR046938">
    <property type="entry name" value="DNA_clamp_sf"/>
</dbReference>
<dbReference type="GO" id="GO:0006281">
    <property type="term" value="P:DNA repair"/>
    <property type="evidence" value="ECO:0007669"/>
    <property type="project" value="TreeGrafter"/>
</dbReference>
<accession>A0A1J4L4J5</accession>
<evidence type="ECO:0000313" key="2">
    <source>
        <dbReference type="Proteomes" id="UP000179807"/>
    </source>
</evidence>
<sequence>MEIEVNEPQALIKFRSLFIYLRKIGDDIIIVVDQNSISFRALNSTRSALPKIIFRDSFFRIFKYITDEENIVLQIPASSLILTYKNVTSPLSFTLKVDEGSLQTLRVIFRDKYSIFHKWEFSSCSTTLLNAVFDLDDTVAQVKCRFDVFEGISEAFKKINSIFLNINKKDKIESINFMTSDKKFKETNGGLNSTLTIHKSERCETILADNINEIQISFSLQDFITGIKISKLFSQYFTMHILGPGQPIILKASSTNIVSFEMPLATTADHDLEEIINSNYPQKIENSYDHQLLDSDSSVSQVSAWHLTIPSCLTENSQNISDDTNKIDDMKTEYDANRKFEWMNAMNSQNTQVFENSPQFPRRRNHKGIGEIIQASQPASDNEINSDY</sequence>
<dbReference type="InterPro" id="IPR007268">
    <property type="entry name" value="Rad9/Ddc1"/>
</dbReference>
<protein>
    <recommendedName>
        <fullName evidence="3">DNA repair protein rad9</fullName>
    </recommendedName>
</protein>
<dbReference type="SUPFAM" id="SSF55979">
    <property type="entry name" value="DNA clamp"/>
    <property type="match status" value="1"/>
</dbReference>